<dbReference type="EMBL" id="ADVR01000048">
    <property type="protein sequence ID" value="EFO80623.1"/>
    <property type="molecule type" value="Genomic_DNA"/>
</dbReference>
<evidence type="ECO:0000256" key="4">
    <source>
        <dbReference type="ARBA" id="ARBA00023136"/>
    </source>
</evidence>
<keyword evidence="3 5" id="KW-1133">Transmembrane helix</keyword>
<dbReference type="HOGENOM" id="CLU_1146317_0_0_0"/>
<organism evidence="7 8">
    <name type="scientific">Oscillochloris trichoides DG-6</name>
    <dbReference type="NCBI Taxonomy" id="765420"/>
    <lineage>
        <taxon>Bacteria</taxon>
        <taxon>Bacillati</taxon>
        <taxon>Chloroflexota</taxon>
        <taxon>Chloroflexia</taxon>
        <taxon>Chloroflexales</taxon>
        <taxon>Chloroflexineae</taxon>
        <taxon>Oscillochloridaceae</taxon>
        <taxon>Oscillochloris</taxon>
    </lineage>
</organism>
<sequence length="242" mass="25829">MGTVQQIINLGLEGLLLNPTAYRDQRDSPQGLRRGFMLVVLIGLLVGVASLIGDLGEYVTQPSAATISQAVYDGLREMPWYADLSETDPDFPNQFDQIFTQVTQSIQLFNGGIGRSFGGIITTPIMLLLGWFLFSLISHPMARALGGQASFSQTMACTALAAGANLLALVQIVPFAQVAGTTLLGLIASYVAIREAHQLQPWRAFWATMIGPIILVVLFVIAACIGIFLVLGAISAAFQGGN</sequence>
<keyword evidence="2 5" id="KW-0812">Transmembrane</keyword>
<reference evidence="7 8" key="1">
    <citation type="journal article" date="2011" name="J. Bacteriol.">
        <title>Draft genome sequence of the anoxygenic filamentous phototrophic bacterium Oscillochloris trichoides subsp. DG-6.</title>
        <authorList>
            <person name="Kuznetsov B.B."/>
            <person name="Ivanovsky R.N."/>
            <person name="Keppen O.I."/>
            <person name="Sukhacheva M.V."/>
            <person name="Bumazhkin B.K."/>
            <person name="Patutina E.O."/>
            <person name="Beletsky A.V."/>
            <person name="Mardanov A.V."/>
            <person name="Baslerov R.V."/>
            <person name="Panteleeva A.N."/>
            <person name="Kolganova T.V."/>
            <person name="Ravin N.V."/>
            <person name="Skryabin K.G."/>
        </authorList>
    </citation>
    <scope>NUCLEOTIDE SEQUENCE [LARGE SCALE GENOMIC DNA]</scope>
    <source>
        <strain evidence="7 8">DG-6</strain>
    </source>
</reference>
<dbReference type="Pfam" id="PF04893">
    <property type="entry name" value="Yip1"/>
    <property type="match status" value="1"/>
</dbReference>
<gene>
    <name evidence="7" type="ORF">OSCT_1563</name>
</gene>
<keyword evidence="8" id="KW-1185">Reference proteome</keyword>
<name>E1IE12_9CHLR</name>
<dbReference type="Proteomes" id="UP000054010">
    <property type="component" value="Unassembled WGS sequence"/>
</dbReference>
<comment type="caution">
    <text evidence="7">The sequence shown here is derived from an EMBL/GenBank/DDBJ whole genome shotgun (WGS) entry which is preliminary data.</text>
</comment>
<feature type="transmembrane region" description="Helical" evidence="5">
    <location>
        <begin position="175"/>
        <end position="193"/>
    </location>
</feature>
<evidence type="ECO:0000256" key="3">
    <source>
        <dbReference type="ARBA" id="ARBA00022989"/>
    </source>
</evidence>
<comment type="subcellular location">
    <subcellularLocation>
        <location evidence="1">Membrane</location>
        <topology evidence="1">Multi-pass membrane protein</topology>
    </subcellularLocation>
</comment>
<evidence type="ECO:0000256" key="5">
    <source>
        <dbReference type="SAM" id="Phobius"/>
    </source>
</evidence>
<accession>E1IE12</accession>
<evidence type="ECO:0000259" key="6">
    <source>
        <dbReference type="Pfam" id="PF04893"/>
    </source>
</evidence>
<dbReference type="AlphaFoldDB" id="E1IE12"/>
<feature type="transmembrane region" description="Helical" evidence="5">
    <location>
        <begin position="35"/>
        <end position="53"/>
    </location>
</feature>
<feature type="transmembrane region" description="Helical" evidence="5">
    <location>
        <begin position="117"/>
        <end position="137"/>
    </location>
</feature>
<dbReference type="GO" id="GO:0016020">
    <property type="term" value="C:membrane"/>
    <property type="evidence" value="ECO:0007669"/>
    <property type="project" value="UniProtKB-SubCell"/>
</dbReference>
<feature type="domain" description="Yip1" evidence="6">
    <location>
        <begin position="14"/>
        <end position="221"/>
    </location>
</feature>
<protein>
    <recommendedName>
        <fullName evidence="6">Yip1 domain-containing protein</fullName>
    </recommendedName>
</protein>
<dbReference type="OrthoDB" id="158225at2"/>
<evidence type="ECO:0000256" key="2">
    <source>
        <dbReference type="ARBA" id="ARBA00022692"/>
    </source>
</evidence>
<proteinExistence type="predicted"/>
<feature type="transmembrane region" description="Helical" evidence="5">
    <location>
        <begin position="149"/>
        <end position="169"/>
    </location>
</feature>
<dbReference type="eggNOG" id="ENOG502ZDB7">
    <property type="taxonomic scope" value="Bacteria"/>
</dbReference>
<evidence type="ECO:0000313" key="7">
    <source>
        <dbReference type="EMBL" id="EFO80623.1"/>
    </source>
</evidence>
<evidence type="ECO:0000313" key="8">
    <source>
        <dbReference type="Proteomes" id="UP000054010"/>
    </source>
</evidence>
<dbReference type="InterPro" id="IPR006977">
    <property type="entry name" value="Yip1_dom"/>
</dbReference>
<feature type="transmembrane region" description="Helical" evidence="5">
    <location>
        <begin position="205"/>
        <end position="238"/>
    </location>
</feature>
<evidence type="ECO:0000256" key="1">
    <source>
        <dbReference type="ARBA" id="ARBA00004141"/>
    </source>
</evidence>
<keyword evidence="4 5" id="KW-0472">Membrane</keyword>